<sequence>MPIFCLKSLFSQDLSSLSSSPFFVVTNQAFYEIFAFYHSSIPKDGPLSQSPNRRGIPTSARLFWFLTGQWCDNSGEGSSIYDCPLGKVAIPIPLFKVGLCLLMSEFFDMIVHHYDFSVDELTLSAVNKIAGFEMICRSLGCIPIFWVFSYFFYSTMSSGVHTLVKRRGIHQLISEQDTPIKNWQRQWLWVNRNLVGHGFRKTRDFPDRLPKLFGSNLTL</sequence>
<evidence type="ECO:0000313" key="2">
    <source>
        <dbReference type="EMBL" id="CAI9276800.1"/>
    </source>
</evidence>
<evidence type="ECO:0000313" key="3">
    <source>
        <dbReference type="Proteomes" id="UP001177003"/>
    </source>
</evidence>
<evidence type="ECO:0000256" key="1">
    <source>
        <dbReference type="SAM" id="Phobius"/>
    </source>
</evidence>
<dbReference type="EMBL" id="OX465079">
    <property type="protein sequence ID" value="CAI9276800.1"/>
    <property type="molecule type" value="Genomic_DNA"/>
</dbReference>
<feature type="transmembrane region" description="Helical" evidence="1">
    <location>
        <begin position="144"/>
        <end position="164"/>
    </location>
</feature>
<protein>
    <submittedName>
        <fullName evidence="2">Uncharacterized protein</fullName>
    </submittedName>
</protein>
<organism evidence="2 3">
    <name type="scientific">Lactuca saligna</name>
    <name type="common">Willowleaf lettuce</name>
    <dbReference type="NCBI Taxonomy" id="75948"/>
    <lineage>
        <taxon>Eukaryota</taxon>
        <taxon>Viridiplantae</taxon>
        <taxon>Streptophyta</taxon>
        <taxon>Embryophyta</taxon>
        <taxon>Tracheophyta</taxon>
        <taxon>Spermatophyta</taxon>
        <taxon>Magnoliopsida</taxon>
        <taxon>eudicotyledons</taxon>
        <taxon>Gunneridae</taxon>
        <taxon>Pentapetalae</taxon>
        <taxon>asterids</taxon>
        <taxon>campanulids</taxon>
        <taxon>Asterales</taxon>
        <taxon>Asteraceae</taxon>
        <taxon>Cichorioideae</taxon>
        <taxon>Cichorieae</taxon>
        <taxon>Lactucinae</taxon>
        <taxon>Lactuca</taxon>
    </lineage>
</organism>
<proteinExistence type="predicted"/>
<dbReference type="AlphaFoldDB" id="A0AA35YMK1"/>
<keyword evidence="1" id="KW-0812">Transmembrane</keyword>
<dbReference type="Proteomes" id="UP001177003">
    <property type="component" value="Chromosome 3"/>
</dbReference>
<reference evidence="2" key="1">
    <citation type="submission" date="2023-04" db="EMBL/GenBank/DDBJ databases">
        <authorList>
            <person name="Vijverberg K."/>
            <person name="Xiong W."/>
            <person name="Schranz E."/>
        </authorList>
    </citation>
    <scope>NUCLEOTIDE SEQUENCE</scope>
</reference>
<keyword evidence="1" id="KW-0472">Membrane</keyword>
<accession>A0AA35YMK1</accession>
<gene>
    <name evidence="2" type="ORF">LSALG_LOCUS16765</name>
</gene>
<keyword evidence="1" id="KW-1133">Transmembrane helix</keyword>
<name>A0AA35YMK1_LACSI</name>
<keyword evidence="3" id="KW-1185">Reference proteome</keyword>